<evidence type="ECO:0000313" key="4">
    <source>
        <dbReference type="Proteomes" id="UP000002209"/>
    </source>
</evidence>
<dbReference type="GO" id="GO:0015562">
    <property type="term" value="F:efflux transmembrane transporter activity"/>
    <property type="evidence" value="ECO:0007669"/>
    <property type="project" value="InterPro"/>
</dbReference>
<feature type="signal peptide" evidence="2">
    <location>
        <begin position="1"/>
        <end position="19"/>
    </location>
</feature>
<gene>
    <name evidence="3" type="ordered locus">GAU_1310</name>
</gene>
<evidence type="ECO:0000256" key="2">
    <source>
        <dbReference type="SAM" id="SignalP"/>
    </source>
</evidence>
<organism evidence="3 4">
    <name type="scientific">Gemmatimonas aurantiaca (strain DSM 14586 / JCM 11422 / NBRC 100505 / T-27)</name>
    <dbReference type="NCBI Taxonomy" id="379066"/>
    <lineage>
        <taxon>Bacteria</taxon>
        <taxon>Pseudomonadati</taxon>
        <taxon>Gemmatimonadota</taxon>
        <taxon>Gemmatimonadia</taxon>
        <taxon>Gemmatimonadales</taxon>
        <taxon>Gemmatimonadaceae</taxon>
        <taxon>Gemmatimonas</taxon>
    </lineage>
</organism>
<dbReference type="EMBL" id="AP009153">
    <property type="protein sequence ID" value="BAH38352.1"/>
    <property type="molecule type" value="Genomic_DNA"/>
</dbReference>
<feature type="chain" id="PRO_5002906604" evidence="2">
    <location>
        <begin position="20"/>
        <end position="444"/>
    </location>
</feature>
<reference evidence="4" key="1">
    <citation type="submission" date="2006-03" db="EMBL/GenBank/DDBJ databases">
        <title>Complete genome sequence of Gemmatimonas aurantiaca T-27 that represents a novel phylum Gemmatimonadetes.</title>
        <authorList>
            <person name="Takasaki K."/>
            <person name="Ichikawa N."/>
            <person name="Miura H."/>
            <person name="Matsushita S."/>
            <person name="Watanabe Y."/>
            <person name="Oguchi A."/>
            <person name="Ankai A."/>
            <person name="Yashiro I."/>
            <person name="Takahashi M."/>
            <person name="Terui Y."/>
            <person name="Fukui S."/>
            <person name="Yokoyama H."/>
            <person name="Tanikawa S."/>
            <person name="Hanada S."/>
            <person name="Kamagata Y."/>
            <person name="Fujita N."/>
        </authorList>
    </citation>
    <scope>NUCLEOTIDE SEQUENCE [LARGE SCALE GENOMIC DNA]</scope>
    <source>
        <strain evidence="4">T-27 / DSM 14586 / JCM 11422 / NBRC 100505</strain>
    </source>
</reference>
<feature type="coiled-coil region" evidence="1">
    <location>
        <begin position="345"/>
        <end position="372"/>
    </location>
</feature>
<keyword evidence="2" id="KW-0732">Signal</keyword>
<accession>C1A7Z2</accession>
<keyword evidence="1" id="KW-0175">Coiled coil</keyword>
<dbReference type="eggNOG" id="COG1538">
    <property type="taxonomic scope" value="Bacteria"/>
</dbReference>
<dbReference type="Proteomes" id="UP000002209">
    <property type="component" value="Chromosome"/>
</dbReference>
<dbReference type="STRING" id="379066.GAU_1310"/>
<protein>
    <submittedName>
        <fullName evidence="3">Putative outer membrane efflux protein</fullName>
    </submittedName>
</protein>
<dbReference type="HOGENOM" id="CLU_616435_0_0_0"/>
<proteinExistence type="predicted"/>
<dbReference type="Gene3D" id="1.20.1600.10">
    <property type="entry name" value="Outer membrane efflux proteins (OEP)"/>
    <property type="match status" value="1"/>
</dbReference>
<evidence type="ECO:0000313" key="3">
    <source>
        <dbReference type="EMBL" id="BAH38352.1"/>
    </source>
</evidence>
<evidence type="ECO:0000256" key="1">
    <source>
        <dbReference type="SAM" id="Coils"/>
    </source>
</evidence>
<keyword evidence="4" id="KW-1185">Reference proteome</keyword>
<dbReference type="AlphaFoldDB" id="C1A7Z2"/>
<dbReference type="KEGG" id="gau:GAU_1310"/>
<sequence>MARLIAALAGVSALAPLSAQLPTDSARVRIALDSTRVSRAIERVRAAARAGSPMLRAARANVDLATARAAAAGPTAPAFFSAGLSEAPASNLDQGNLRLEVGRDFMTGPRRRAERTLADVEVQAATIAVSLEERRLEGVVLRDAVRAAGARRIALRLAAEDQLLAGAEEGVRGRFGVGQARYVDVLRVRTERLRIQSDRSASMAEARGARASLTAVLTGTDAASTLDALIDTLAGDGLGDAWRAVLPPLPSLDSLLARSDVARLQRTDAARTAAARALVLAEQRPQVSAFAGIQRIGQANNGPTLGPSFGMTVSLPFTATRSNQLALAAASQGISTAGVAREAALAEARARIEAARERYSAARERLDAFDAALLRGARDERESALAAYRTGSLSLLELLDFERALSRAEIERIRALVDAADAWADLLGADERSDSHVSSPSNGR</sequence>
<name>C1A7Z2_GEMAT</name>
<dbReference type="SUPFAM" id="SSF56954">
    <property type="entry name" value="Outer membrane efflux proteins (OEP)"/>
    <property type="match status" value="1"/>
</dbReference>